<evidence type="ECO:0000313" key="2">
    <source>
        <dbReference type="Proteomes" id="UP000027192"/>
    </source>
</evidence>
<proteinExistence type="predicted"/>
<reference evidence="1 2" key="1">
    <citation type="submission" date="2014-04" db="EMBL/GenBank/DDBJ databases">
        <title>Draft genome sequence of Photobacterium halotolerans S2753: a solonamide, ngercheumicin and holomycin producer.</title>
        <authorList>
            <person name="Machado H.R."/>
            <person name="Gram L."/>
        </authorList>
    </citation>
    <scope>NUCLEOTIDE SEQUENCE [LARGE SCALE GENOMIC DNA]</scope>
    <source>
        <strain evidence="1 2">S2753</strain>
    </source>
</reference>
<comment type="caution">
    <text evidence="1">The sequence shown here is derived from an EMBL/GenBank/DDBJ whole genome shotgun (WGS) entry which is preliminary data.</text>
</comment>
<protein>
    <submittedName>
        <fullName evidence="1">Uncharacterized protein</fullName>
    </submittedName>
</protein>
<sequence length="123" mass="13558">MLSGCAALELTPPPTDFSGDLPEALKEEFAALNELPPEGGRGEVRTFHFDRERSLLTIIRQLRSTRWNWQMDQSKVKPALVDVACENFGEAIAQGLGVRFWYTGAGGFVSEPVTRETCAANKS</sequence>
<dbReference type="AlphaFoldDB" id="A0A066RRY6"/>
<dbReference type="STRING" id="1654360.EA58_17230"/>
<name>A0A066RRY6_9GAMM</name>
<organism evidence="1 2">
    <name type="scientific">Photobacterium galatheae</name>
    <dbReference type="NCBI Taxonomy" id="1654360"/>
    <lineage>
        <taxon>Bacteria</taxon>
        <taxon>Pseudomonadati</taxon>
        <taxon>Pseudomonadota</taxon>
        <taxon>Gammaproteobacteria</taxon>
        <taxon>Vibrionales</taxon>
        <taxon>Vibrionaceae</taxon>
        <taxon>Photobacterium</taxon>
    </lineage>
</organism>
<gene>
    <name evidence="1" type="ORF">EA58_17230</name>
</gene>
<accession>A0A066RRY6</accession>
<keyword evidence="2" id="KW-1185">Reference proteome</keyword>
<dbReference type="Proteomes" id="UP000027192">
    <property type="component" value="Unassembled WGS sequence"/>
</dbReference>
<dbReference type="EMBL" id="JMIB01000032">
    <property type="protein sequence ID" value="KDM90467.1"/>
    <property type="molecule type" value="Genomic_DNA"/>
</dbReference>
<evidence type="ECO:0000313" key="1">
    <source>
        <dbReference type="EMBL" id="KDM90467.1"/>
    </source>
</evidence>